<comment type="caution">
    <text evidence="1">The sequence shown here is derived from an EMBL/GenBank/DDBJ whole genome shotgun (WGS) entry which is preliminary data.</text>
</comment>
<evidence type="ECO:0000313" key="1">
    <source>
        <dbReference type="EMBL" id="PXF58719.1"/>
    </source>
</evidence>
<dbReference type="Proteomes" id="UP000248329">
    <property type="component" value="Unassembled WGS sequence"/>
</dbReference>
<protein>
    <submittedName>
        <fullName evidence="1">Uncharacterized protein</fullName>
    </submittedName>
</protein>
<dbReference type="EMBL" id="PQXF01000033">
    <property type="protein sequence ID" value="PXF58719.1"/>
    <property type="molecule type" value="Genomic_DNA"/>
</dbReference>
<sequence>MLAGVAGAEPAEEHAKKQEWCNQNTTTNTCENGVIKLESISVIHEFVTLTIPMVSLPGLVLYMRRRGQK</sequence>
<accession>A0AC61L028</accession>
<gene>
    <name evidence="1" type="ORF">C4B59_12885</name>
</gene>
<proteinExistence type="predicted"/>
<organism evidence="1 2">
    <name type="scientific">Candidatus Methanogaster sp</name>
    <dbReference type="NCBI Taxonomy" id="3386292"/>
    <lineage>
        <taxon>Archaea</taxon>
        <taxon>Methanobacteriati</taxon>
        <taxon>Methanobacteriota</taxon>
        <taxon>Stenosarchaea group</taxon>
        <taxon>Methanomicrobia</taxon>
        <taxon>Methanosarcinales</taxon>
        <taxon>ANME-2 cluster</taxon>
        <taxon>Candidatus Methanogasteraceae</taxon>
        <taxon>Candidatus Methanogaster</taxon>
    </lineage>
</organism>
<name>A0AC61L028_9EURY</name>
<evidence type="ECO:0000313" key="2">
    <source>
        <dbReference type="Proteomes" id="UP000248329"/>
    </source>
</evidence>
<reference evidence="1" key="1">
    <citation type="submission" date="2018-01" db="EMBL/GenBank/DDBJ databases">
        <authorList>
            <person name="Krukenberg V."/>
        </authorList>
    </citation>
    <scope>NUCLEOTIDE SEQUENCE</scope>
    <source>
        <strain evidence="1">E20ANME2</strain>
    </source>
</reference>